<evidence type="ECO:0000256" key="2">
    <source>
        <dbReference type="SAM" id="Phobius"/>
    </source>
</evidence>
<evidence type="ECO:0000259" key="3">
    <source>
        <dbReference type="Pfam" id="PF07811"/>
    </source>
</evidence>
<keyword evidence="2" id="KW-1133">Transmembrane helix</keyword>
<name>A0A4Y8ZT93_9SPHN</name>
<keyword evidence="2" id="KW-0812">Transmembrane</keyword>
<dbReference type="EMBL" id="SPDV01000017">
    <property type="protein sequence ID" value="TFI58345.1"/>
    <property type="molecule type" value="Genomic_DNA"/>
</dbReference>
<sequence length="254" mass="25098">MRLRRPFRNERGAGAVEFALAAPVFLGMIIGVSQLGVLYFANAGVKHAVDEGARRAAIFRLETDAEREAAVLATLRKAAIGTKGVLTPAISKTSDNGLPVLDIGVSYRVPLNFIFFETPPVTLNYTRRVYLQTDGSGSGATSTSSSTGGASTTSSAGGTTSSTGGTTSTSSSTTSSTGGTTSSTGGTTTTTTSSTGGTTTSTTSSTGGTTSASTTSSTGGTTTPPGNGNGNGNGNASSSGNGNNGNGACKKNCK</sequence>
<feature type="region of interest" description="Disordered" evidence="1">
    <location>
        <begin position="134"/>
        <end position="254"/>
    </location>
</feature>
<feature type="compositionally biased region" description="Low complexity" evidence="1">
    <location>
        <begin position="139"/>
        <end position="226"/>
    </location>
</feature>
<evidence type="ECO:0000313" key="4">
    <source>
        <dbReference type="EMBL" id="TFI58345.1"/>
    </source>
</evidence>
<comment type="caution">
    <text evidence="4">The sequence shown here is derived from an EMBL/GenBank/DDBJ whole genome shotgun (WGS) entry which is preliminary data.</text>
</comment>
<dbReference type="OrthoDB" id="7407543at2"/>
<organism evidence="4 5">
    <name type="scientific">Sphingomonas parva</name>
    <dbReference type="NCBI Taxonomy" id="2555898"/>
    <lineage>
        <taxon>Bacteria</taxon>
        <taxon>Pseudomonadati</taxon>
        <taxon>Pseudomonadota</taxon>
        <taxon>Alphaproteobacteria</taxon>
        <taxon>Sphingomonadales</taxon>
        <taxon>Sphingomonadaceae</taxon>
        <taxon>Sphingomonas</taxon>
    </lineage>
</organism>
<feature type="transmembrane region" description="Helical" evidence="2">
    <location>
        <begin position="20"/>
        <end position="41"/>
    </location>
</feature>
<keyword evidence="2" id="KW-0472">Membrane</keyword>
<gene>
    <name evidence="4" type="ORF">E2493_10180</name>
</gene>
<dbReference type="InterPro" id="IPR012495">
    <property type="entry name" value="TadE-like_dom"/>
</dbReference>
<dbReference type="AlphaFoldDB" id="A0A4Y8ZT93"/>
<evidence type="ECO:0000313" key="5">
    <source>
        <dbReference type="Proteomes" id="UP000298213"/>
    </source>
</evidence>
<accession>A0A4Y8ZT93</accession>
<keyword evidence="5" id="KW-1185">Reference proteome</keyword>
<dbReference type="Proteomes" id="UP000298213">
    <property type="component" value="Unassembled WGS sequence"/>
</dbReference>
<proteinExistence type="predicted"/>
<evidence type="ECO:0000256" key="1">
    <source>
        <dbReference type="SAM" id="MobiDB-lite"/>
    </source>
</evidence>
<dbReference type="RefSeq" id="WP_135086368.1">
    <property type="nucleotide sequence ID" value="NZ_SPDV01000017.1"/>
</dbReference>
<reference evidence="4 5" key="1">
    <citation type="submission" date="2019-03" db="EMBL/GenBank/DDBJ databases">
        <title>Genome sequence of Sphingomonas sp. 17J27-24.</title>
        <authorList>
            <person name="Kim M."/>
            <person name="Maeng S."/>
            <person name="Sathiyaraj S."/>
        </authorList>
    </citation>
    <scope>NUCLEOTIDE SEQUENCE [LARGE SCALE GENOMIC DNA]</scope>
    <source>
        <strain evidence="4 5">17J27-24</strain>
    </source>
</reference>
<protein>
    <submittedName>
        <fullName evidence="4">Pilus assembly protein</fullName>
    </submittedName>
</protein>
<feature type="domain" description="TadE-like" evidence="3">
    <location>
        <begin position="12"/>
        <end position="54"/>
    </location>
</feature>
<dbReference type="Pfam" id="PF07811">
    <property type="entry name" value="TadE"/>
    <property type="match status" value="1"/>
</dbReference>